<organism evidence="2 3">
    <name type="scientific">Skeletonema marinoi</name>
    <dbReference type="NCBI Taxonomy" id="267567"/>
    <lineage>
        <taxon>Eukaryota</taxon>
        <taxon>Sar</taxon>
        <taxon>Stramenopiles</taxon>
        <taxon>Ochrophyta</taxon>
        <taxon>Bacillariophyta</taxon>
        <taxon>Coscinodiscophyceae</taxon>
        <taxon>Thalassiosirophycidae</taxon>
        <taxon>Thalassiosirales</taxon>
        <taxon>Skeletonemataceae</taxon>
        <taxon>Skeletonema</taxon>
        <taxon>Skeletonema marinoi-dohrnii complex</taxon>
    </lineage>
</organism>
<dbReference type="EMBL" id="JATAAI010000043">
    <property type="protein sequence ID" value="KAK1733946.1"/>
    <property type="molecule type" value="Genomic_DNA"/>
</dbReference>
<feature type="compositionally biased region" description="Polar residues" evidence="1">
    <location>
        <begin position="1"/>
        <end position="13"/>
    </location>
</feature>
<evidence type="ECO:0000313" key="3">
    <source>
        <dbReference type="Proteomes" id="UP001224775"/>
    </source>
</evidence>
<accession>A0AAD9D4Q0</accession>
<sequence>MRRGSNFSISNKKINPESPVRRSSSKVDMGTKTNKEKPPVRRSSSTTDNLQKRYPSTSHVEKYLQHYADALRLPTGFLKTIVKGYKSIDSRLWLMENSSSMKTRDGHRAKIDAQLKHIKREDGHSRWAELTQTVDFHVKMSARCFIPTKFWLVNDPGPSVGPQRFAVAWGSHDDVKTERTIALDMMNRVRLDTDQIPLARQLRKIEKRVREEAPRLMSANKVVTVILCTQGRQTDEYGNEGSAVMKDLVDSLEALSKLPVKIVVRLCADDEKAIELFNKIDDKFNSVDVLDDYWGEAMEVHLHNPWLTYGLGIQRLREAGLTSSLIGQLDEKAFNADDIYKFCQEFFIGEKEVDLPHPQNSLDAFMRGLDRLLKNEKLQWNPVKKKLTPWIDMKQLERQFRPRQQSIPQQQQYSGNGGQQNRRPDAPAKEVPTSSQDLTLVQIIQRWSHKAPDNKRLNTLQELLCTVPSVFPPTNTKVEPHDYFGKVPNFSEEAFSGNSGDDLNQLLKRAVRKMKFFTHPDKLPEDLTDNQTLLFKTIWDVIQEQEADTLQK</sequence>
<name>A0AAD9D4Q0_9STRA</name>
<proteinExistence type="predicted"/>
<feature type="region of interest" description="Disordered" evidence="1">
    <location>
        <begin position="1"/>
        <end position="57"/>
    </location>
</feature>
<feature type="region of interest" description="Disordered" evidence="1">
    <location>
        <begin position="402"/>
        <end position="435"/>
    </location>
</feature>
<feature type="compositionally biased region" description="Polar residues" evidence="1">
    <location>
        <begin position="42"/>
        <end position="57"/>
    </location>
</feature>
<dbReference type="Proteomes" id="UP001224775">
    <property type="component" value="Unassembled WGS sequence"/>
</dbReference>
<dbReference type="AlphaFoldDB" id="A0AAD9D4Q0"/>
<comment type="caution">
    <text evidence="2">The sequence shown here is derived from an EMBL/GenBank/DDBJ whole genome shotgun (WGS) entry which is preliminary data.</text>
</comment>
<protein>
    <submittedName>
        <fullName evidence="2">Uncharacterized protein</fullName>
    </submittedName>
</protein>
<gene>
    <name evidence="2" type="ORF">QTG54_015473</name>
</gene>
<keyword evidence="3" id="KW-1185">Reference proteome</keyword>
<reference evidence="2" key="1">
    <citation type="submission" date="2023-06" db="EMBL/GenBank/DDBJ databases">
        <title>Survivors Of The Sea: Transcriptome response of Skeletonema marinoi to long-term dormancy.</title>
        <authorList>
            <person name="Pinder M.I.M."/>
            <person name="Kourtchenko O."/>
            <person name="Robertson E.K."/>
            <person name="Larsson T."/>
            <person name="Maumus F."/>
            <person name="Osuna-Cruz C.M."/>
            <person name="Vancaester E."/>
            <person name="Stenow R."/>
            <person name="Vandepoele K."/>
            <person name="Ploug H."/>
            <person name="Bruchert V."/>
            <person name="Godhe A."/>
            <person name="Topel M."/>
        </authorList>
    </citation>
    <scope>NUCLEOTIDE SEQUENCE</scope>
    <source>
        <strain evidence="2">R05AC</strain>
    </source>
</reference>
<feature type="compositionally biased region" description="Low complexity" evidence="1">
    <location>
        <begin position="402"/>
        <end position="414"/>
    </location>
</feature>
<evidence type="ECO:0000256" key="1">
    <source>
        <dbReference type="SAM" id="MobiDB-lite"/>
    </source>
</evidence>
<evidence type="ECO:0000313" key="2">
    <source>
        <dbReference type="EMBL" id="KAK1733946.1"/>
    </source>
</evidence>